<sequence length="271" mass="30312">MKKIGITGSTGFIGQAVQKRLEKESDFVVENFDKQKHSLFDPESLESFVEGKDVIIHLAGVNRGTNQELFQTNVLGTLSLLDAVVKHAPSARIVFASTFQVYLPHSLYGLSKKFAEELLTLYGTKNKIRSTILRLANVYGPGGKPFYNSVIATFAHQIKLGETLQINGDGSQERDYVYVDDIARAFIKAALYKQEELSEIIDICSGEYTSLKKILKIIEGVSDKKINVVYNKEAVPETPWPTRDKTYSKANELLGWEPKTTLEQGLTEVMK</sequence>
<feature type="domain" description="NAD-dependent epimerase/dehydratase" evidence="2">
    <location>
        <begin position="6"/>
        <end position="201"/>
    </location>
</feature>
<dbReference type="AlphaFoldDB" id="A0A1G1VH10"/>
<dbReference type="SUPFAM" id="SSF51735">
    <property type="entry name" value="NAD(P)-binding Rossmann-fold domains"/>
    <property type="match status" value="1"/>
</dbReference>
<accession>A0A1G1VH10</accession>
<dbReference type="InterPro" id="IPR001509">
    <property type="entry name" value="Epimerase_deHydtase"/>
</dbReference>
<protein>
    <recommendedName>
        <fullName evidence="2">NAD-dependent epimerase/dehydratase domain-containing protein</fullName>
    </recommendedName>
</protein>
<comment type="similarity">
    <text evidence="1">Belongs to the NAD(P)-dependent epimerase/dehydratase family.</text>
</comment>
<dbReference type="Pfam" id="PF01370">
    <property type="entry name" value="Epimerase"/>
    <property type="match status" value="1"/>
</dbReference>
<reference evidence="3 4" key="1">
    <citation type="journal article" date="2016" name="Nat. Commun.">
        <title>Thousands of microbial genomes shed light on interconnected biogeochemical processes in an aquifer system.</title>
        <authorList>
            <person name="Anantharaman K."/>
            <person name="Brown C.T."/>
            <person name="Hug L.A."/>
            <person name="Sharon I."/>
            <person name="Castelle C.J."/>
            <person name="Probst A.J."/>
            <person name="Thomas B.C."/>
            <person name="Singh A."/>
            <person name="Wilkins M.J."/>
            <person name="Karaoz U."/>
            <person name="Brodie E.L."/>
            <person name="Williams K.H."/>
            <person name="Hubbard S.S."/>
            <person name="Banfield J.F."/>
        </authorList>
    </citation>
    <scope>NUCLEOTIDE SEQUENCE [LARGE SCALE GENOMIC DNA]</scope>
</reference>
<dbReference type="InterPro" id="IPR036291">
    <property type="entry name" value="NAD(P)-bd_dom_sf"/>
</dbReference>
<comment type="caution">
    <text evidence="3">The sequence shown here is derived from an EMBL/GenBank/DDBJ whole genome shotgun (WGS) entry which is preliminary data.</text>
</comment>
<evidence type="ECO:0000256" key="1">
    <source>
        <dbReference type="ARBA" id="ARBA00007637"/>
    </source>
</evidence>
<organism evidence="3 4">
    <name type="scientific">Candidatus Blackburnbacteria bacterium RIFCSPLOWO2_01_FULL_41_27</name>
    <dbReference type="NCBI Taxonomy" id="1797520"/>
    <lineage>
        <taxon>Bacteria</taxon>
        <taxon>Candidatus Blackburniibacteriota</taxon>
    </lineage>
</organism>
<dbReference type="Proteomes" id="UP000177685">
    <property type="component" value="Unassembled WGS sequence"/>
</dbReference>
<evidence type="ECO:0000313" key="3">
    <source>
        <dbReference type="EMBL" id="OGY14733.1"/>
    </source>
</evidence>
<dbReference type="Gene3D" id="3.40.50.720">
    <property type="entry name" value="NAD(P)-binding Rossmann-like Domain"/>
    <property type="match status" value="1"/>
</dbReference>
<dbReference type="PANTHER" id="PTHR43000">
    <property type="entry name" value="DTDP-D-GLUCOSE 4,6-DEHYDRATASE-RELATED"/>
    <property type="match status" value="1"/>
</dbReference>
<evidence type="ECO:0000313" key="4">
    <source>
        <dbReference type="Proteomes" id="UP000177685"/>
    </source>
</evidence>
<name>A0A1G1VH10_9BACT</name>
<dbReference type="EMBL" id="MHCD01000007">
    <property type="protein sequence ID" value="OGY14733.1"/>
    <property type="molecule type" value="Genomic_DNA"/>
</dbReference>
<proteinExistence type="inferred from homology"/>
<evidence type="ECO:0000259" key="2">
    <source>
        <dbReference type="Pfam" id="PF01370"/>
    </source>
</evidence>
<gene>
    <name evidence="3" type="ORF">A3A58_00470</name>
</gene>